<gene>
    <name evidence="2" type="ORF">WKV44_05835</name>
</gene>
<evidence type="ECO:0000313" key="2">
    <source>
        <dbReference type="EMBL" id="MEM5948057.1"/>
    </source>
</evidence>
<organism evidence="2 3">
    <name type="scientific">Rarispira pelagica</name>
    <dbReference type="NCBI Taxonomy" id="3141764"/>
    <lineage>
        <taxon>Bacteria</taxon>
        <taxon>Pseudomonadati</taxon>
        <taxon>Spirochaetota</taxon>
        <taxon>Spirochaetia</taxon>
        <taxon>Winmispirales</taxon>
        <taxon>Winmispiraceae</taxon>
        <taxon>Rarispira</taxon>
    </lineage>
</organism>
<dbReference type="InterPro" id="IPR029052">
    <property type="entry name" value="Metallo-depent_PP-like"/>
</dbReference>
<sequence>MIRFKKSLESVLNRTSLPEAGAYLLLLRKTIQTLLNMKSSVRPLAKDGLPGGLVYLSKNIPTVIVPDLHARGGFFYRVLCFEPLTGTSVLDMLFEGKINVLCVGDGFHSEARGRARWKEAFDEYATGYKKRNAMDEEMRESFSLMEMVMMCKNKFPDNFFFLKGNHENIANEEGDGNHPFRKYVFEGEMVREYVLRFYGEEFLDTFANFEHMLPILAVGNNFLTAHAEPMEPYTKDEIINYRENPHVVYGLTWTDNDMADENSVALMLRDFLPDCRNAVFFGGHRPVPERFLLRAGGLHVQIHNPDKESVVFMQPDKGFDPDSDIIELR</sequence>
<dbReference type="InterPro" id="IPR004843">
    <property type="entry name" value="Calcineurin-like_PHP"/>
</dbReference>
<dbReference type="Proteomes" id="UP001466331">
    <property type="component" value="Unassembled WGS sequence"/>
</dbReference>
<dbReference type="PROSITE" id="PS00125">
    <property type="entry name" value="SER_THR_PHOSPHATASE"/>
    <property type="match status" value="1"/>
</dbReference>
<dbReference type="RefSeq" id="WP_420069503.1">
    <property type="nucleotide sequence ID" value="NZ_JBCHKQ010000002.1"/>
</dbReference>
<reference evidence="2 3" key="1">
    <citation type="submission" date="2024-03" db="EMBL/GenBank/DDBJ databases">
        <title>Ignisphaera cupida sp. nov., a hyperthermophilic hydrolytic archaeon from a hot spring of Kamchatka, and proposal of Ignisphaeraceae fam. nov.</title>
        <authorList>
            <person name="Podosokorskaya O.A."/>
            <person name="Elcheninov A.G."/>
            <person name="Maltseva A.I."/>
            <person name="Zayulina K.S."/>
            <person name="Novikov A."/>
            <person name="Merkel A.Y."/>
        </authorList>
    </citation>
    <scope>NUCLEOTIDE SEQUENCE [LARGE SCALE GENOMIC DNA]</scope>
    <source>
        <strain evidence="2 3">38H-sp</strain>
    </source>
</reference>
<name>A0ABU9UBL2_9SPIR</name>
<dbReference type="EMBL" id="JBCHKQ010000002">
    <property type="protein sequence ID" value="MEM5948057.1"/>
    <property type="molecule type" value="Genomic_DNA"/>
</dbReference>
<protein>
    <submittedName>
        <fullName evidence="2">Metallophosphoesterase</fullName>
    </submittedName>
</protein>
<accession>A0ABU9UBL2</accession>
<evidence type="ECO:0000259" key="1">
    <source>
        <dbReference type="PROSITE" id="PS00125"/>
    </source>
</evidence>
<feature type="domain" description="Serine/threonine specific protein phosphatases" evidence="1">
    <location>
        <begin position="162"/>
        <end position="167"/>
    </location>
</feature>
<dbReference type="InterPro" id="IPR006186">
    <property type="entry name" value="Ser/Thr-sp_prot-phosphatase"/>
</dbReference>
<dbReference type="Gene3D" id="3.60.21.10">
    <property type="match status" value="1"/>
</dbReference>
<evidence type="ECO:0000313" key="3">
    <source>
        <dbReference type="Proteomes" id="UP001466331"/>
    </source>
</evidence>
<dbReference type="SUPFAM" id="SSF56300">
    <property type="entry name" value="Metallo-dependent phosphatases"/>
    <property type="match status" value="1"/>
</dbReference>
<comment type="caution">
    <text evidence="2">The sequence shown here is derived from an EMBL/GenBank/DDBJ whole genome shotgun (WGS) entry which is preliminary data.</text>
</comment>
<dbReference type="Pfam" id="PF00149">
    <property type="entry name" value="Metallophos"/>
    <property type="match status" value="1"/>
</dbReference>
<proteinExistence type="predicted"/>
<keyword evidence="3" id="KW-1185">Reference proteome</keyword>